<feature type="signal peptide" evidence="2">
    <location>
        <begin position="1"/>
        <end position="26"/>
    </location>
</feature>
<evidence type="ECO:0000256" key="2">
    <source>
        <dbReference type="SAM" id="SignalP"/>
    </source>
</evidence>
<reference evidence="4" key="1">
    <citation type="submission" date="2015-09" db="EMBL/GenBank/DDBJ databases">
        <authorList>
            <consortium name="Pathogen Informatics"/>
        </authorList>
    </citation>
    <scope>NUCLEOTIDE SEQUENCE [LARGE SCALE GENOMIC DNA]</scope>
    <source>
        <strain evidence="4">Lake Konstanz</strain>
    </source>
</reference>
<feature type="non-terminal residue" evidence="3">
    <location>
        <position position="347"/>
    </location>
</feature>
<feature type="region of interest" description="Disordered" evidence="1">
    <location>
        <begin position="60"/>
        <end position="79"/>
    </location>
</feature>
<organism evidence="3 4">
    <name type="scientific">Bodo saltans</name>
    <name type="common">Flagellated protozoan</name>
    <dbReference type="NCBI Taxonomy" id="75058"/>
    <lineage>
        <taxon>Eukaryota</taxon>
        <taxon>Discoba</taxon>
        <taxon>Euglenozoa</taxon>
        <taxon>Kinetoplastea</taxon>
        <taxon>Metakinetoplastina</taxon>
        <taxon>Eubodonida</taxon>
        <taxon>Bodonidae</taxon>
        <taxon>Bodo</taxon>
    </lineage>
</organism>
<feature type="chain" id="PRO_5006622524" evidence="2">
    <location>
        <begin position="27"/>
        <end position="347"/>
    </location>
</feature>
<evidence type="ECO:0000256" key="1">
    <source>
        <dbReference type="SAM" id="MobiDB-lite"/>
    </source>
</evidence>
<dbReference type="VEuPathDB" id="TriTrypDB:BSAL_32520"/>
<evidence type="ECO:0000313" key="3">
    <source>
        <dbReference type="EMBL" id="CUG91526.1"/>
    </source>
</evidence>
<feature type="compositionally biased region" description="Low complexity" evidence="1">
    <location>
        <begin position="70"/>
        <end position="79"/>
    </location>
</feature>
<name>A0A0S4JJ19_BODSA</name>
<dbReference type="AlphaFoldDB" id="A0A0S4JJ19"/>
<dbReference type="Proteomes" id="UP000051952">
    <property type="component" value="Unassembled WGS sequence"/>
</dbReference>
<keyword evidence="2" id="KW-0732">Signal</keyword>
<dbReference type="EMBL" id="CYKH01001938">
    <property type="protein sequence ID" value="CUG91526.1"/>
    <property type="molecule type" value="Genomic_DNA"/>
</dbReference>
<proteinExistence type="predicted"/>
<keyword evidence="4" id="KW-1185">Reference proteome</keyword>
<evidence type="ECO:0000313" key="4">
    <source>
        <dbReference type="Proteomes" id="UP000051952"/>
    </source>
</evidence>
<protein>
    <submittedName>
        <fullName evidence="3">Membrane-associated protein, putative</fullName>
    </submittedName>
</protein>
<accession>A0A0S4JJ19</accession>
<gene>
    <name evidence="3" type="ORF">BSAL_32520</name>
</gene>
<sequence length="347" mass="37277">MESGRARVAAFAIVAFFLGLFTQSFVQDTTTTSLPSSSSCPEVAPCVPCPQCDETLSPQATAPPKVGAVTSPSTTTSSGTEVQLHWSHNVLRDAVQFQSMTVKSKCSDKRPPRWLLDHRGFAGYCDVFLEKQSTDFVHGSRRISQQPPIARGTTVVNYAQSLVLCKLSSVLCLAPQAGEDHAMIHYVNVVDQIIVAPESVAFRKTSLVTSTAERKLTSDMCIALDDKSGSSFDRKASVLVVRLDGHHLTEAMPSPATSQHLQTRLGARGFDVFELRLASCASVATCLASIRDIGGTLDLIVVEVPSNSGEQATWASQQLLIELLGGADFMRSNKLAIGGVVMINGYQ</sequence>